<evidence type="ECO:0000313" key="1">
    <source>
        <dbReference type="EMBL" id="CAE0115967.1"/>
    </source>
</evidence>
<proteinExistence type="predicted"/>
<dbReference type="AlphaFoldDB" id="A0A7S3AWI3"/>
<organism evidence="1">
    <name type="scientific">Haptolina ericina</name>
    <dbReference type="NCBI Taxonomy" id="156174"/>
    <lineage>
        <taxon>Eukaryota</taxon>
        <taxon>Haptista</taxon>
        <taxon>Haptophyta</taxon>
        <taxon>Prymnesiophyceae</taxon>
        <taxon>Prymnesiales</taxon>
        <taxon>Prymnesiaceae</taxon>
        <taxon>Haptolina</taxon>
    </lineage>
</organism>
<dbReference type="EMBL" id="HBHX01029891">
    <property type="protein sequence ID" value="CAE0115967.1"/>
    <property type="molecule type" value="Transcribed_RNA"/>
</dbReference>
<accession>A0A7S3AWI3</accession>
<reference evidence="1" key="1">
    <citation type="submission" date="2021-01" db="EMBL/GenBank/DDBJ databases">
        <authorList>
            <person name="Corre E."/>
            <person name="Pelletier E."/>
            <person name="Niang G."/>
            <person name="Scheremetjew M."/>
            <person name="Finn R."/>
            <person name="Kale V."/>
            <person name="Holt S."/>
            <person name="Cochrane G."/>
            <person name="Meng A."/>
            <person name="Brown T."/>
            <person name="Cohen L."/>
        </authorList>
    </citation>
    <scope>NUCLEOTIDE SEQUENCE</scope>
    <source>
        <strain evidence="1">CCMP281</strain>
    </source>
</reference>
<name>A0A7S3AWI3_9EUKA</name>
<protein>
    <submittedName>
        <fullName evidence="1">Uncharacterized protein</fullName>
    </submittedName>
</protein>
<sequence>MPTAEHENGIHFHLFDDAILALRAYVAENDPSGAWRSHTARAQISPINAMKKISQKTPNIVFKPADERHTGFARETMGSASSGRVELTLQTSNQDGKCGPSSSCV</sequence>
<gene>
    <name evidence="1" type="ORF">HERI1096_LOCUS16652</name>
</gene>